<keyword evidence="5 6" id="KW-0472">Membrane</keyword>
<accession>A0A094Q5K8</accession>
<name>A0A094Q5K8_9ZZZZ</name>
<keyword evidence="1" id="KW-1003">Cell membrane</keyword>
<gene>
    <name evidence="7" type="ORF">GM50_5335</name>
</gene>
<feature type="transmembrane region" description="Helical" evidence="6">
    <location>
        <begin position="216"/>
        <end position="234"/>
    </location>
</feature>
<proteinExistence type="inferred from homology"/>
<dbReference type="GO" id="GO:0005886">
    <property type="term" value="C:plasma membrane"/>
    <property type="evidence" value="ECO:0007669"/>
    <property type="project" value="InterPro"/>
</dbReference>
<feature type="transmembrane region" description="Helical" evidence="6">
    <location>
        <begin position="50"/>
        <end position="73"/>
    </location>
</feature>
<protein>
    <recommendedName>
        <fullName evidence="8">Phosphatidylglycerol--prolipoprotein diacylglyceryl transferase</fullName>
    </recommendedName>
</protein>
<evidence type="ECO:0000256" key="4">
    <source>
        <dbReference type="ARBA" id="ARBA00022989"/>
    </source>
</evidence>
<dbReference type="Pfam" id="PF01790">
    <property type="entry name" value="LGT"/>
    <property type="match status" value="1"/>
</dbReference>
<keyword evidence="4 6" id="KW-1133">Transmembrane helix</keyword>
<dbReference type="GO" id="GO:0008961">
    <property type="term" value="F:phosphatidylglycerol-prolipoprotein diacylglyceryl transferase activity"/>
    <property type="evidence" value="ECO:0007669"/>
    <property type="project" value="InterPro"/>
</dbReference>
<dbReference type="PANTHER" id="PTHR30589">
    <property type="entry name" value="PROLIPOPROTEIN DIACYLGLYCERYL TRANSFERASE"/>
    <property type="match status" value="1"/>
</dbReference>
<evidence type="ECO:0000256" key="1">
    <source>
        <dbReference type="ARBA" id="ARBA00022475"/>
    </source>
</evidence>
<sequence length="274" mass="29972">MFTSIPTPTRSVIEVGPLTIHFYALCIILGVAIAIWLGDRRFRAAANSDSALSVVADVAIYAVPAGIIGGRIYHVLSSPAQYFGEGGNPIDALKIYEGGLGIWGAISIGALAAWYGYSKRTRGLQLPAFRVFLDSLAPGILLAQAIGRFGNWFNGELFGRPFDGPWALEIPLANRPVGYLQFESFHPTFLYEAIWCTFIAVGLILMTKKLKPGQGFAIYIALYCAGRFGIEYLRIDEANEFLGLRINLWTSLVVGLIASSFIFRFAHQKSEPIG</sequence>
<dbReference type="PANTHER" id="PTHR30589:SF0">
    <property type="entry name" value="PHOSPHATIDYLGLYCEROL--PROLIPOPROTEIN DIACYLGLYCERYL TRANSFERASE"/>
    <property type="match status" value="1"/>
</dbReference>
<reference evidence="7" key="1">
    <citation type="submission" date="2014-05" db="EMBL/GenBank/DDBJ databases">
        <title>Key roles for freshwater Actinobacteria revealed by deep metagenomic sequencing.</title>
        <authorList>
            <person name="Ghai R."/>
            <person name="Mizuno C.M."/>
            <person name="Picazo A."/>
            <person name="Camacho A."/>
            <person name="Rodriguez-Valera F."/>
        </authorList>
    </citation>
    <scope>NUCLEOTIDE SEQUENCE</scope>
</reference>
<keyword evidence="3 6" id="KW-0812">Transmembrane</keyword>
<keyword evidence="2" id="KW-0808">Transferase</keyword>
<evidence type="ECO:0008006" key="8">
    <source>
        <dbReference type="Google" id="ProtNLM"/>
    </source>
</evidence>
<dbReference type="GO" id="GO:0042158">
    <property type="term" value="P:lipoprotein biosynthetic process"/>
    <property type="evidence" value="ECO:0007669"/>
    <property type="project" value="InterPro"/>
</dbReference>
<evidence type="ECO:0000256" key="3">
    <source>
        <dbReference type="ARBA" id="ARBA00022692"/>
    </source>
</evidence>
<dbReference type="PROSITE" id="PS01311">
    <property type="entry name" value="LGT"/>
    <property type="match status" value="1"/>
</dbReference>
<dbReference type="InterPro" id="IPR001640">
    <property type="entry name" value="Lgt"/>
</dbReference>
<feature type="transmembrane region" description="Helical" evidence="6">
    <location>
        <begin position="246"/>
        <end position="266"/>
    </location>
</feature>
<feature type="transmembrane region" description="Helical" evidence="6">
    <location>
        <begin position="189"/>
        <end position="207"/>
    </location>
</feature>
<feature type="transmembrane region" description="Helical" evidence="6">
    <location>
        <begin position="93"/>
        <end position="117"/>
    </location>
</feature>
<organism evidence="7">
    <name type="scientific">freshwater metagenome</name>
    <dbReference type="NCBI Taxonomy" id="449393"/>
    <lineage>
        <taxon>unclassified sequences</taxon>
        <taxon>metagenomes</taxon>
        <taxon>ecological metagenomes</taxon>
    </lineage>
</organism>
<feature type="transmembrane region" description="Helical" evidence="6">
    <location>
        <begin position="129"/>
        <end position="147"/>
    </location>
</feature>
<feature type="transmembrane region" description="Helical" evidence="6">
    <location>
        <begin position="20"/>
        <end position="38"/>
    </location>
</feature>
<evidence type="ECO:0000313" key="7">
    <source>
        <dbReference type="EMBL" id="KGA19425.1"/>
    </source>
</evidence>
<evidence type="ECO:0000256" key="2">
    <source>
        <dbReference type="ARBA" id="ARBA00022679"/>
    </source>
</evidence>
<dbReference type="EMBL" id="JNSK01000012">
    <property type="protein sequence ID" value="KGA19425.1"/>
    <property type="molecule type" value="Genomic_DNA"/>
</dbReference>
<dbReference type="NCBIfam" id="TIGR00544">
    <property type="entry name" value="lgt"/>
    <property type="match status" value="1"/>
</dbReference>
<evidence type="ECO:0000256" key="5">
    <source>
        <dbReference type="ARBA" id="ARBA00023136"/>
    </source>
</evidence>
<comment type="caution">
    <text evidence="7">The sequence shown here is derived from an EMBL/GenBank/DDBJ whole genome shotgun (WGS) entry which is preliminary data.</text>
</comment>
<dbReference type="HAMAP" id="MF_01147">
    <property type="entry name" value="Lgt"/>
    <property type="match status" value="1"/>
</dbReference>
<evidence type="ECO:0000256" key="6">
    <source>
        <dbReference type="SAM" id="Phobius"/>
    </source>
</evidence>
<dbReference type="AlphaFoldDB" id="A0A094Q5K8"/>